<protein>
    <submittedName>
        <fullName evidence="2">Uncharacterized protein</fullName>
    </submittedName>
</protein>
<dbReference type="EMBL" id="KL197710">
    <property type="protein sequence ID" value="KDQ63478.1"/>
    <property type="molecule type" value="Genomic_DNA"/>
</dbReference>
<evidence type="ECO:0000313" key="3">
    <source>
        <dbReference type="Proteomes" id="UP000027265"/>
    </source>
</evidence>
<feature type="region of interest" description="Disordered" evidence="1">
    <location>
        <begin position="700"/>
        <end position="731"/>
    </location>
</feature>
<feature type="region of interest" description="Disordered" evidence="1">
    <location>
        <begin position="59"/>
        <end position="113"/>
    </location>
</feature>
<evidence type="ECO:0000313" key="2">
    <source>
        <dbReference type="EMBL" id="KDQ63478.1"/>
    </source>
</evidence>
<feature type="compositionally biased region" description="Low complexity" evidence="1">
    <location>
        <begin position="59"/>
        <end position="73"/>
    </location>
</feature>
<dbReference type="Proteomes" id="UP000027265">
    <property type="component" value="Unassembled WGS sequence"/>
</dbReference>
<keyword evidence="3" id="KW-1185">Reference proteome</keyword>
<organism evidence="2 3">
    <name type="scientific">Jaapia argillacea MUCL 33604</name>
    <dbReference type="NCBI Taxonomy" id="933084"/>
    <lineage>
        <taxon>Eukaryota</taxon>
        <taxon>Fungi</taxon>
        <taxon>Dikarya</taxon>
        <taxon>Basidiomycota</taxon>
        <taxon>Agaricomycotina</taxon>
        <taxon>Agaricomycetes</taxon>
        <taxon>Agaricomycetidae</taxon>
        <taxon>Jaapiales</taxon>
        <taxon>Jaapiaceae</taxon>
        <taxon>Jaapia</taxon>
    </lineage>
</organism>
<accession>A0A067Q8W6</accession>
<dbReference type="InterPro" id="IPR011990">
    <property type="entry name" value="TPR-like_helical_dom_sf"/>
</dbReference>
<evidence type="ECO:0000256" key="1">
    <source>
        <dbReference type="SAM" id="MobiDB-lite"/>
    </source>
</evidence>
<gene>
    <name evidence="2" type="ORF">JAAARDRAFT_379604</name>
</gene>
<feature type="compositionally biased region" description="Polar residues" evidence="1">
    <location>
        <begin position="100"/>
        <end position="110"/>
    </location>
</feature>
<sequence length="731" mass="81871">MLHHVLRKTVAAPPSLSTILQAAAGRAWTRRVSAYRDPNTEKRGVSACAALGETSRAGRAAAGASESSGCPSPISLPNPIPESSSPLPLEDSRRSVPLVSPNSAPAQTTSARRETACTIRATLIHAPEMPASRKHPPSNQFVSLNDSPPATFAEGSRYPASNNPSPHFSLHATRRSQIHFASAKTTSDEIYLQPSDFILVKDPFPHDALLREVDFNPVDFGRDFPPHPRPSDTKPVPTITYSAGIDMQTDHSPSPRHPRIPSEHTSHSVSLRCEGPFASVVSAGLEPTTPNQFRQGLVSQLYTSPPPSLSDLIRYHDTHASLHSVDSYNILIACAIKHAAFGTARRLLVQMQTEHLMGDMHTWRLWVRLMVRSGKWDEAWGRTLANFGHDLPLDVWLELWGQQKSGALHERKAKTPRLLPYVRFAEVPDKEFLERRYQTLLDHIPNLLMDKSEASRTPIRMISTVVAGLLRIGNRQSALDFTRSFFARLPPHQSFNRRNACLDIVHLHISFGLNCAGGRWKAHQELVRTVLSLIRDFPNLNLRPNSQTLFLLLGTLHGVKDSGRCAEELIQWFKHEWGSSVEDARVRRRLVSLALKSGRPDIVERGLRSQNAADIRGGMWQTQEHVLGRTHTLRKDPEWMLQTGVGLNSVWPERGQERWKWSELRRKVEKSRSRWEEVETCGDLDGDGVVKSAVEWDFQGDDEDSCRSHKRTRSGAKLGWQEGGPESRKVP</sequence>
<dbReference type="HOGENOM" id="CLU_379000_0_0_1"/>
<dbReference type="OrthoDB" id="3149711at2759"/>
<reference evidence="3" key="1">
    <citation type="journal article" date="2014" name="Proc. Natl. Acad. Sci. U.S.A.">
        <title>Extensive sampling of basidiomycete genomes demonstrates inadequacy of the white-rot/brown-rot paradigm for wood decay fungi.</title>
        <authorList>
            <person name="Riley R."/>
            <person name="Salamov A.A."/>
            <person name="Brown D.W."/>
            <person name="Nagy L.G."/>
            <person name="Floudas D."/>
            <person name="Held B.W."/>
            <person name="Levasseur A."/>
            <person name="Lombard V."/>
            <person name="Morin E."/>
            <person name="Otillar R."/>
            <person name="Lindquist E.A."/>
            <person name="Sun H."/>
            <person name="LaButti K.M."/>
            <person name="Schmutz J."/>
            <person name="Jabbour D."/>
            <person name="Luo H."/>
            <person name="Baker S.E."/>
            <person name="Pisabarro A.G."/>
            <person name="Walton J.D."/>
            <person name="Blanchette R.A."/>
            <person name="Henrissat B."/>
            <person name="Martin F."/>
            <person name="Cullen D."/>
            <person name="Hibbett D.S."/>
            <person name="Grigoriev I.V."/>
        </authorList>
    </citation>
    <scope>NUCLEOTIDE SEQUENCE [LARGE SCALE GENOMIC DNA]</scope>
    <source>
        <strain evidence="3">MUCL 33604</strain>
    </source>
</reference>
<dbReference type="InParanoid" id="A0A067Q8W6"/>
<name>A0A067Q8W6_9AGAM</name>
<proteinExistence type="predicted"/>
<dbReference type="Gene3D" id="1.25.40.10">
    <property type="entry name" value="Tetratricopeptide repeat domain"/>
    <property type="match status" value="1"/>
</dbReference>
<feature type="region of interest" description="Disordered" evidence="1">
    <location>
        <begin position="245"/>
        <end position="264"/>
    </location>
</feature>
<dbReference type="AlphaFoldDB" id="A0A067Q8W6"/>